<dbReference type="KEGG" id="shg:Sph21_1214"/>
<keyword evidence="3 7" id="KW-0812">Transmembrane</keyword>
<proteinExistence type="predicted"/>
<keyword evidence="5 7" id="KW-0472">Membrane</keyword>
<dbReference type="EMBL" id="CP002584">
    <property type="protein sequence ID" value="ADZ77782.1"/>
    <property type="molecule type" value="Genomic_DNA"/>
</dbReference>
<dbReference type="GO" id="GO:0005886">
    <property type="term" value="C:plasma membrane"/>
    <property type="evidence" value="ECO:0007669"/>
    <property type="project" value="UniProtKB-SubCell"/>
</dbReference>
<feature type="transmembrane region" description="Helical" evidence="7">
    <location>
        <begin position="774"/>
        <end position="796"/>
    </location>
</feature>
<evidence type="ECO:0000256" key="7">
    <source>
        <dbReference type="SAM" id="Phobius"/>
    </source>
</evidence>
<evidence type="ECO:0000313" key="10">
    <source>
        <dbReference type="EMBL" id="ADZ77782.1"/>
    </source>
</evidence>
<reference evidence="10" key="1">
    <citation type="submission" date="2011-03" db="EMBL/GenBank/DDBJ databases">
        <title>Complete sequence of Sphingobacterium sp. 21.</title>
        <authorList>
            <consortium name="US DOE Joint Genome Institute"/>
            <person name="Lucas S."/>
            <person name="Copeland A."/>
            <person name="Lapidus A."/>
            <person name="Cheng J.-F."/>
            <person name="Goodwin L."/>
            <person name="Pitluck S."/>
            <person name="Davenport K."/>
            <person name="Detter J.C."/>
            <person name="Han C."/>
            <person name="Tapia R."/>
            <person name="Land M."/>
            <person name="Hauser L."/>
            <person name="Kyrpides N."/>
            <person name="Ivanova N."/>
            <person name="Ovchinnikova G."/>
            <person name="Pagani I."/>
            <person name="Siebers A.K."/>
            <person name="Allgaier M."/>
            <person name="Thelen M.P."/>
            <person name="Hugenholtz P."/>
            <person name="Woyke T."/>
        </authorList>
    </citation>
    <scope>NUCLEOTIDE SEQUENCE</scope>
    <source>
        <strain evidence="10">21</strain>
    </source>
</reference>
<dbReference type="AlphaFoldDB" id="F4CE21"/>
<dbReference type="GO" id="GO:0022857">
    <property type="term" value="F:transmembrane transporter activity"/>
    <property type="evidence" value="ECO:0007669"/>
    <property type="project" value="TreeGrafter"/>
</dbReference>
<feature type="domain" description="ABC3 transporter permease C-terminal" evidence="8">
    <location>
        <begin position="292"/>
        <end position="408"/>
    </location>
</feature>
<dbReference type="HOGENOM" id="CLU_008713_1_0_10"/>
<feature type="transmembrane region" description="Helical" evidence="7">
    <location>
        <begin position="689"/>
        <end position="709"/>
    </location>
</feature>
<feature type="domain" description="ABC3 transporter permease C-terminal" evidence="8">
    <location>
        <begin position="693"/>
        <end position="806"/>
    </location>
</feature>
<evidence type="ECO:0000256" key="3">
    <source>
        <dbReference type="ARBA" id="ARBA00022692"/>
    </source>
</evidence>
<evidence type="ECO:0000256" key="6">
    <source>
        <dbReference type="SAM" id="MobiDB-lite"/>
    </source>
</evidence>
<feature type="transmembrane region" description="Helical" evidence="7">
    <location>
        <begin position="426"/>
        <end position="449"/>
    </location>
</feature>
<evidence type="ECO:0008006" key="11">
    <source>
        <dbReference type="Google" id="ProtNLM"/>
    </source>
</evidence>
<evidence type="ECO:0000256" key="5">
    <source>
        <dbReference type="ARBA" id="ARBA00023136"/>
    </source>
</evidence>
<feature type="compositionally biased region" description="Basic and acidic residues" evidence="6">
    <location>
        <begin position="559"/>
        <end position="572"/>
    </location>
</feature>
<protein>
    <recommendedName>
        <fullName evidence="11">ABC transporter permease</fullName>
    </recommendedName>
</protein>
<dbReference type="InterPro" id="IPR003838">
    <property type="entry name" value="ABC3_permease_C"/>
</dbReference>
<keyword evidence="4 7" id="KW-1133">Transmembrane helix</keyword>
<keyword evidence="2" id="KW-1003">Cell membrane</keyword>
<feature type="domain" description="MacB-like periplasmic core" evidence="9">
    <location>
        <begin position="21"/>
        <end position="243"/>
    </location>
</feature>
<dbReference type="STRING" id="743722.Sph21_1214"/>
<feature type="transmembrane region" description="Helical" evidence="7">
    <location>
        <begin position="340"/>
        <end position="359"/>
    </location>
</feature>
<evidence type="ECO:0000256" key="1">
    <source>
        <dbReference type="ARBA" id="ARBA00004651"/>
    </source>
</evidence>
<dbReference type="PANTHER" id="PTHR30572:SF18">
    <property type="entry name" value="ABC-TYPE MACROLIDE FAMILY EXPORT SYSTEM PERMEASE COMPONENT 2"/>
    <property type="match status" value="1"/>
</dbReference>
<dbReference type="InterPro" id="IPR050250">
    <property type="entry name" value="Macrolide_Exporter_MacB"/>
</dbReference>
<dbReference type="PATRIC" id="fig|743722.3.peg.1301"/>
<dbReference type="Pfam" id="PF02687">
    <property type="entry name" value="FtsX"/>
    <property type="match status" value="2"/>
</dbReference>
<dbReference type="PROSITE" id="PS51257">
    <property type="entry name" value="PROKAR_LIPOPROTEIN"/>
    <property type="match status" value="1"/>
</dbReference>
<evidence type="ECO:0000256" key="4">
    <source>
        <dbReference type="ARBA" id="ARBA00022989"/>
    </source>
</evidence>
<organism evidence="10">
    <name type="scientific">Sphingobacterium sp. (strain 21)</name>
    <dbReference type="NCBI Taxonomy" id="743722"/>
    <lineage>
        <taxon>Bacteria</taxon>
        <taxon>Pseudomonadati</taxon>
        <taxon>Bacteroidota</taxon>
        <taxon>Sphingobacteriia</taxon>
        <taxon>Sphingobacteriales</taxon>
        <taxon>Sphingobacteriaceae</taxon>
        <taxon>Sphingobacterium</taxon>
    </lineage>
</organism>
<feature type="region of interest" description="Disordered" evidence="6">
    <location>
        <begin position="555"/>
        <end position="577"/>
    </location>
</feature>
<feature type="transmembrane region" description="Helical" evidence="7">
    <location>
        <begin position="20"/>
        <end position="43"/>
    </location>
</feature>
<feature type="transmembrane region" description="Helical" evidence="7">
    <location>
        <begin position="380"/>
        <end position="406"/>
    </location>
</feature>
<feature type="transmembrane region" description="Helical" evidence="7">
    <location>
        <begin position="745"/>
        <end position="762"/>
    </location>
</feature>
<sequence>MFFKTHLKTAIRSFYKNKTFSFINILGLTLGLSACFLVLTVALDDLSYDRFWKRTDDLYRVYSENKMGNGIYLKEAYTPIGLGTELKERFPEVEAFSAVRLSELHFKVGMDESSRHNVNVMTADSSALKMFDFVKINGQLTHHIVGEKNIILTESLAKRLFKDEDAVGKYVYDVPSWKEKSTSYFVTAIIKDLPQNTHLRAEAIILEIPKTERIEKNQGATIHTIYYLLKPGTNIKHFEAKVNDWYRRHLNIERGKVKFIFQPMKDLYLHSDYNARQQIRSNMRSVYIFGAVGFFLLLIACINFINLSTAHAITRLKESGIRKILGADRRQLIGQFLTEALFFFAIATALSLFLYALTIPVLEKFLGHQLTLTIFDYWPLFLSILVFTLILSIITGFYPAIFLSGFNPANSLRGRIFTSSLTSSTFFRKTLVIVQFSIAIITLITLLVVHAQLEFINRRDLGFKKENLLYIDPVSWQGKSETIKTQLAQLPGVSNAAITSWQPQSGMASGWMSFDHPKRKEEQVKVNMIWGDIDFAETIGLSLKKGRIFNEGFGTDVQSRSEDETDTEKTEKSNQPLRSPVLISESTAKDFGIEKENTPIPATSYTAVGIVKDFYFESLHHALMPTFISAEQGVDYGGMLIRVMPGKEEQVLNGLHKIWKAAFQDKLLSANWMDEIVNKHYEKEHKQQLLFTFFSGLMLFISSLGVFGLVLHTVEQRVKEIGIRKVLGASITGIAAMLSKDFVKLVLLASVVASPIAWWVTNKWLDDFAYRVEVSWWLFVIAGIVSLFVALITISFQTIRAATANPVDSLRNE</sequence>
<accession>F4CE21</accession>
<dbReference type="InterPro" id="IPR025857">
    <property type="entry name" value="MacB_PCD"/>
</dbReference>
<evidence type="ECO:0000256" key="2">
    <source>
        <dbReference type="ARBA" id="ARBA00022475"/>
    </source>
</evidence>
<name>F4CE21_SPHS2</name>
<comment type="subcellular location">
    <subcellularLocation>
        <location evidence="1">Cell membrane</location>
        <topology evidence="1">Multi-pass membrane protein</topology>
    </subcellularLocation>
</comment>
<gene>
    <name evidence="10" type="ordered locus">Sph21_1214</name>
</gene>
<evidence type="ECO:0000259" key="8">
    <source>
        <dbReference type="Pfam" id="PF02687"/>
    </source>
</evidence>
<feature type="transmembrane region" description="Helical" evidence="7">
    <location>
        <begin position="286"/>
        <end position="305"/>
    </location>
</feature>
<dbReference type="eggNOG" id="COG0577">
    <property type="taxonomic scope" value="Bacteria"/>
</dbReference>
<dbReference type="Pfam" id="PF12704">
    <property type="entry name" value="MacB_PCD"/>
    <property type="match status" value="1"/>
</dbReference>
<dbReference type="OrthoDB" id="1451596at2"/>
<evidence type="ECO:0000259" key="9">
    <source>
        <dbReference type="Pfam" id="PF12704"/>
    </source>
</evidence>
<dbReference type="PANTHER" id="PTHR30572">
    <property type="entry name" value="MEMBRANE COMPONENT OF TRANSPORTER-RELATED"/>
    <property type="match status" value="1"/>
</dbReference>